<keyword evidence="5" id="KW-0970">Cilium biogenesis/degradation</keyword>
<comment type="caution">
    <text evidence="10">The sequence shown here is derived from an EMBL/GenBank/DDBJ whole genome shotgun (WGS) entry which is preliminary data.</text>
</comment>
<dbReference type="PANTHER" id="PTHR21442:SF0">
    <property type="entry name" value="CILIA- AND FLAGELLA-ASSOCIATED PROTEIN 206"/>
    <property type="match status" value="1"/>
</dbReference>
<keyword evidence="11" id="KW-1185">Reference proteome</keyword>
<dbReference type="AlphaFoldDB" id="A0AAW1UGI7"/>
<sequence length="468" mass="54309">MNEFIIRTKYDKKEKLLEYTELVAGIRLFNKHCGKGGEGIEDVPKMLRRAIEAMQQEIQKILLNVMQKVNVLTTILDIHFVPTEITKNNYEMVLINLPEGITLPDIERIKNLLVMFRQYEIFVRRLLSRVIQVEQRQEEISEKLWKMYDMINIVVQFKIAVPAHEVFPLFRELAKTWYKIQDEALLLSKFNDVLVSLSIYIKQTVYPEYERQDWVTEQLLGGHQPQTDAERMRELTKNTLIPSSDPAFQLKTPDNVDNIHALNFEFLGFCPWKMVATNGGLIPGNPNLGFVENKGKRYIFSNSLAMNIFNTDAKNYLNRALELFRRKPDMIHFLGVENELLAVKDIEQLIPPELKRTETFSVECQTIDHPIPANIDPNYKWNVWDLKRDALLLANLSHCKTSSTQTEECAGLSPAKTQTYDLKEQGVQTKRDHGTNVPKPLQYIFGLRGRLDDKQIQLDLTETVEHSC</sequence>
<evidence type="ECO:0000256" key="7">
    <source>
        <dbReference type="ARBA" id="ARBA00023212"/>
    </source>
</evidence>
<protein>
    <recommendedName>
        <fullName evidence="3">Cilia- and flagella-associated protein 206</fullName>
    </recommendedName>
</protein>
<keyword evidence="6" id="KW-0969">Cilium</keyword>
<keyword evidence="4" id="KW-0963">Cytoplasm</keyword>
<accession>A0AAW1UGI7</accession>
<dbReference type="PANTHER" id="PTHR21442">
    <property type="entry name" value="CILIA- AND FLAGELLA-ASSOCIATED PROTEIN 206"/>
    <property type="match status" value="1"/>
</dbReference>
<name>A0AAW1UGI7_9CUCU</name>
<evidence type="ECO:0000313" key="10">
    <source>
        <dbReference type="EMBL" id="KAK9879906.1"/>
    </source>
</evidence>
<dbReference type="Pfam" id="PF12018">
    <property type="entry name" value="FAP206"/>
    <property type="match status" value="1"/>
</dbReference>
<dbReference type="GO" id="GO:0005930">
    <property type="term" value="C:axoneme"/>
    <property type="evidence" value="ECO:0007669"/>
    <property type="project" value="UniProtKB-SubCell"/>
</dbReference>
<dbReference type="GO" id="GO:0036064">
    <property type="term" value="C:ciliary basal body"/>
    <property type="evidence" value="ECO:0007669"/>
    <property type="project" value="TreeGrafter"/>
</dbReference>
<evidence type="ECO:0000256" key="5">
    <source>
        <dbReference type="ARBA" id="ARBA00022794"/>
    </source>
</evidence>
<dbReference type="GO" id="GO:0030030">
    <property type="term" value="P:cell projection organization"/>
    <property type="evidence" value="ECO:0007669"/>
    <property type="project" value="UniProtKB-KW"/>
</dbReference>
<comment type="similarity">
    <text evidence="2">Belongs to the CFAP206 family.</text>
</comment>
<evidence type="ECO:0000256" key="4">
    <source>
        <dbReference type="ARBA" id="ARBA00022490"/>
    </source>
</evidence>
<organism evidence="10 11">
    <name type="scientific">Henosepilachna vigintioctopunctata</name>
    <dbReference type="NCBI Taxonomy" id="420089"/>
    <lineage>
        <taxon>Eukaryota</taxon>
        <taxon>Metazoa</taxon>
        <taxon>Ecdysozoa</taxon>
        <taxon>Arthropoda</taxon>
        <taxon>Hexapoda</taxon>
        <taxon>Insecta</taxon>
        <taxon>Pterygota</taxon>
        <taxon>Neoptera</taxon>
        <taxon>Endopterygota</taxon>
        <taxon>Coleoptera</taxon>
        <taxon>Polyphaga</taxon>
        <taxon>Cucujiformia</taxon>
        <taxon>Coccinelloidea</taxon>
        <taxon>Coccinellidae</taxon>
        <taxon>Epilachninae</taxon>
        <taxon>Epilachnini</taxon>
        <taxon>Henosepilachna</taxon>
    </lineage>
</organism>
<comment type="function">
    <text evidence="9">Essential for sperm motility and is involved in the regulation of the beating frequency of motile cilia on the epithelial cells of the respiratory tract. Required for the establishment of radial spokes in sperm flagella.</text>
</comment>
<gene>
    <name evidence="10" type="ORF">WA026_008407</name>
</gene>
<evidence type="ECO:0000256" key="2">
    <source>
        <dbReference type="ARBA" id="ARBA00010500"/>
    </source>
</evidence>
<evidence type="ECO:0000256" key="1">
    <source>
        <dbReference type="ARBA" id="ARBA00004430"/>
    </source>
</evidence>
<dbReference type="GO" id="GO:0003356">
    <property type="term" value="P:regulation of cilium beat frequency"/>
    <property type="evidence" value="ECO:0007669"/>
    <property type="project" value="TreeGrafter"/>
</dbReference>
<keyword evidence="7" id="KW-0206">Cytoskeleton</keyword>
<proteinExistence type="inferred from homology"/>
<dbReference type="EMBL" id="JARQZJ010000063">
    <property type="protein sequence ID" value="KAK9879906.1"/>
    <property type="molecule type" value="Genomic_DNA"/>
</dbReference>
<evidence type="ECO:0000256" key="8">
    <source>
        <dbReference type="ARBA" id="ARBA00023273"/>
    </source>
</evidence>
<evidence type="ECO:0000256" key="6">
    <source>
        <dbReference type="ARBA" id="ARBA00023069"/>
    </source>
</evidence>
<dbReference type="InterPro" id="IPR021897">
    <property type="entry name" value="FAP206"/>
</dbReference>
<keyword evidence="8" id="KW-0966">Cell projection</keyword>
<evidence type="ECO:0000313" key="11">
    <source>
        <dbReference type="Proteomes" id="UP001431783"/>
    </source>
</evidence>
<dbReference type="Proteomes" id="UP001431783">
    <property type="component" value="Unassembled WGS sequence"/>
</dbReference>
<evidence type="ECO:0000256" key="3">
    <source>
        <dbReference type="ARBA" id="ARBA00021602"/>
    </source>
</evidence>
<comment type="subcellular location">
    <subcellularLocation>
        <location evidence="1">Cytoplasm</location>
        <location evidence="1">Cytoskeleton</location>
        <location evidence="1">Cilium axoneme</location>
    </subcellularLocation>
</comment>
<reference evidence="10 11" key="1">
    <citation type="submission" date="2023-03" db="EMBL/GenBank/DDBJ databases">
        <title>Genome insight into feeding habits of ladybird beetles.</title>
        <authorList>
            <person name="Li H.-S."/>
            <person name="Huang Y.-H."/>
            <person name="Pang H."/>
        </authorList>
    </citation>
    <scope>NUCLEOTIDE SEQUENCE [LARGE SCALE GENOMIC DNA]</scope>
    <source>
        <strain evidence="10">SYSU_2023b</strain>
        <tissue evidence="10">Whole body</tissue>
    </source>
</reference>
<evidence type="ECO:0000256" key="9">
    <source>
        <dbReference type="ARBA" id="ARBA00045321"/>
    </source>
</evidence>